<dbReference type="EMBL" id="BMKW01000008">
    <property type="protein sequence ID" value="GGJ25032.1"/>
    <property type="molecule type" value="Genomic_DNA"/>
</dbReference>
<proteinExistence type="inferred from homology"/>
<comment type="caution">
    <text evidence="12">The sequence shown here is derived from an EMBL/GenBank/DDBJ whole genome shotgun (WGS) entry which is preliminary data.</text>
</comment>
<comment type="similarity">
    <text evidence="1 11">Belongs to the RNA polymerase subunit omega family.</text>
</comment>
<dbReference type="PANTHER" id="PTHR34476">
    <property type="entry name" value="DNA-DIRECTED RNA POLYMERASE SUBUNIT OMEGA"/>
    <property type="match status" value="1"/>
</dbReference>
<gene>
    <name evidence="11" type="primary">rpoZ</name>
    <name evidence="12" type="ORF">GCM10011320_35490</name>
</gene>
<comment type="function">
    <text evidence="11">Promotes RNA polymerase assembly. Latches the N- and C-terminal regions of the beta' subunit thereby facilitating its interaction with the beta and alpha subunits.</text>
</comment>
<reference evidence="12" key="2">
    <citation type="submission" date="2020-09" db="EMBL/GenBank/DDBJ databases">
        <authorList>
            <person name="Sun Q."/>
            <person name="Zhou Y."/>
        </authorList>
    </citation>
    <scope>NUCLEOTIDE SEQUENCE</scope>
    <source>
        <strain evidence="12">CGMCC 1.3617</strain>
    </source>
</reference>
<dbReference type="SMART" id="SM01409">
    <property type="entry name" value="RNA_pol_Rpb6"/>
    <property type="match status" value="1"/>
</dbReference>
<evidence type="ECO:0000256" key="1">
    <source>
        <dbReference type="ARBA" id="ARBA00006711"/>
    </source>
</evidence>
<dbReference type="SUPFAM" id="SSF63562">
    <property type="entry name" value="RPB6/omega subunit-like"/>
    <property type="match status" value="1"/>
</dbReference>
<evidence type="ECO:0000313" key="13">
    <source>
        <dbReference type="Proteomes" id="UP000661507"/>
    </source>
</evidence>
<keyword evidence="6 11" id="KW-0548">Nucleotidyltransferase</keyword>
<evidence type="ECO:0000256" key="9">
    <source>
        <dbReference type="ARBA" id="ARBA00030998"/>
    </source>
</evidence>
<keyword evidence="5 11" id="KW-0808">Transferase</keyword>
<dbReference type="EC" id="2.7.7.6" evidence="2 11"/>
<comment type="subunit">
    <text evidence="11">The RNAP catalytic core consists of 2 alpha, 1 beta, 1 beta' and 1 omega subunit. When a sigma factor is associated with the core the holoenzyme is formed, which can initiate transcription.</text>
</comment>
<evidence type="ECO:0000256" key="7">
    <source>
        <dbReference type="ARBA" id="ARBA00023163"/>
    </source>
</evidence>
<dbReference type="GO" id="GO:0003899">
    <property type="term" value="F:DNA-directed RNA polymerase activity"/>
    <property type="evidence" value="ECO:0007669"/>
    <property type="project" value="UniProtKB-UniRule"/>
</dbReference>
<dbReference type="Pfam" id="PF01192">
    <property type="entry name" value="RNA_pol_Rpb6"/>
    <property type="match status" value="1"/>
</dbReference>
<evidence type="ECO:0000256" key="5">
    <source>
        <dbReference type="ARBA" id="ARBA00022679"/>
    </source>
</evidence>
<evidence type="ECO:0000313" key="12">
    <source>
        <dbReference type="EMBL" id="GGJ25032.1"/>
    </source>
</evidence>
<dbReference type="AlphaFoldDB" id="A0A917KS36"/>
<accession>A0A917KS36</accession>
<evidence type="ECO:0000256" key="10">
    <source>
        <dbReference type="ARBA" id="ARBA00048552"/>
    </source>
</evidence>
<evidence type="ECO:0000256" key="3">
    <source>
        <dbReference type="ARBA" id="ARBA00013725"/>
    </source>
</evidence>
<dbReference type="NCBIfam" id="TIGR00690">
    <property type="entry name" value="rpoZ"/>
    <property type="match status" value="1"/>
</dbReference>
<dbReference type="Gene3D" id="3.90.940.10">
    <property type="match status" value="1"/>
</dbReference>
<dbReference type="InterPro" id="IPR003716">
    <property type="entry name" value="DNA-dir_RNA_pol_omega"/>
</dbReference>
<evidence type="ECO:0000256" key="11">
    <source>
        <dbReference type="HAMAP-Rule" id="MF_00366"/>
    </source>
</evidence>
<keyword evidence="4 11" id="KW-0240">DNA-directed RNA polymerase</keyword>
<dbReference type="GO" id="GO:0000428">
    <property type="term" value="C:DNA-directed RNA polymerase complex"/>
    <property type="evidence" value="ECO:0007669"/>
    <property type="project" value="UniProtKB-KW"/>
</dbReference>
<organism evidence="12 13">
    <name type="scientific">Neoroseomonas lacus</name>
    <dbReference type="NCBI Taxonomy" id="287609"/>
    <lineage>
        <taxon>Bacteria</taxon>
        <taxon>Pseudomonadati</taxon>
        <taxon>Pseudomonadota</taxon>
        <taxon>Alphaproteobacteria</taxon>
        <taxon>Acetobacterales</taxon>
        <taxon>Acetobacteraceae</taxon>
        <taxon>Neoroseomonas</taxon>
    </lineage>
</organism>
<keyword evidence="13" id="KW-1185">Reference proteome</keyword>
<name>A0A917KS36_9PROT</name>
<comment type="catalytic activity">
    <reaction evidence="10 11">
        <text>RNA(n) + a ribonucleoside 5'-triphosphate = RNA(n+1) + diphosphate</text>
        <dbReference type="Rhea" id="RHEA:21248"/>
        <dbReference type="Rhea" id="RHEA-COMP:14527"/>
        <dbReference type="Rhea" id="RHEA-COMP:17342"/>
        <dbReference type="ChEBI" id="CHEBI:33019"/>
        <dbReference type="ChEBI" id="CHEBI:61557"/>
        <dbReference type="ChEBI" id="CHEBI:140395"/>
        <dbReference type="EC" id="2.7.7.6"/>
    </reaction>
</comment>
<dbReference type="InterPro" id="IPR006110">
    <property type="entry name" value="Pol_omega/Rpo6/RPB6"/>
</dbReference>
<evidence type="ECO:0000256" key="6">
    <source>
        <dbReference type="ARBA" id="ARBA00022695"/>
    </source>
</evidence>
<dbReference type="Proteomes" id="UP000661507">
    <property type="component" value="Unassembled WGS sequence"/>
</dbReference>
<reference evidence="12" key="1">
    <citation type="journal article" date="2014" name="Int. J. Syst. Evol. Microbiol.">
        <title>Complete genome sequence of Corynebacterium casei LMG S-19264T (=DSM 44701T), isolated from a smear-ripened cheese.</title>
        <authorList>
            <consortium name="US DOE Joint Genome Institute (JGI-PGF)"/>
            <person name="Walter F."/>
            <person name="Albersmeier A."/>
            <person name="Kalinowski J."/>
            <person name="Ruckert C."/>
        </authorList>
    </citation>
    <scope>NUCLEOTIDE SEQUENCE</scope>
    <source>
        <strain evidence="12">CGMCC 1.3617</strain>
    </source>
</reference>
<evidence type="ECO:0000256" key="4">
    <source>
        <dbReference type="ARBA" id="ARBA00022478"/>
    </source>
</evidence>
<keyword evidence="7 11" id="KW-0804">Transcription</keyword>
<dbReference type="InterPro" id="IPR036161">
    <property type="entry name" value="RPB6/omega-like_sf"/>
</dbReference>
<sequence>MAMWRVHRHFRAPGTPFRAPPNVFGASMARVTVEDCIEKIPNRFELVLIAAQRARNIARGEAIEVERDNDKNPVVALREIAEEKVELAALEGDLIKSLSRAPEPEPAEEEVMDIIATDENIFGIMEVQEEALPDAGADDLSPDDIEAAIAAELGGKR</sequence>
<dbReference type="PANTHER" id="PTHR34476:SF1">
    <property type="entry name" value="DNA-DIRECTED RNA POLYMERASE SUBUNIT OMEGA"/>
    <property type="match status" value="1"/>
</dbReference>
<dbReference type="GO" id="GO:0006351">
    <property type="term" value="P:DNA-templated transcription"/>
    <property type="evidence" value="ECO:0007669"/>
    <property type="project" value="UniProtKB-UniRule"/>
</dbReference>
<dbReference type="HAMAP" id="MF_00366">
    <property type="entry name" value="RNApol_bact_RpoZ"/>
    <property type="match status" value="1"/>
</dbReference>
<evidence type="ECO:0000256" key="8">
    <source>
        <dbReference type="ARBA" id="ARBA00029924"/>
    </source>
</evidence>
<evidence type="ECO:0000256" key="2">
    <source>
        <dbReference type="ARBA" id="ARBA00012418"/>
    </source>
</evidence>
<dbReference type="GO" id="GO:0003677">
    <property type="term" value="F:DNA binding"/>
    <property type="evidence" value="ECO:0007669"/>
    <property type="project" value="UniProtKB-UniRule"/>
</dbReference>
<protein>
    <recommendedName>
        <fullName evidence="3 11">DNA-directed RNA polymerase subunit omega</fullName>
        <shortName evidence="11">RNAP omega subunit</shortName>
        <ecNumber evidence="2 11">2.7.7.6</ecNumber>
    </recommendedName>
    <alternativeName>
        <fullName evidence="9 11">RNA polymerase omega subunit</fullName>
    </alternativeName>
    <alternativeName>
        <fullName evidence="8 11">Transcriptase subunit omega</fullName>
    </alternativeName>
</protein>